<dbReference type="AlphaFoldDB" id="A0A392Q7D5"/>
<name>A0A392Q7D5_9FABA</name>
<dbReference type="Proteomes" id="UP000265520">
    <property type="component" value="Unassembled WGS sequence"/>
</dbReference>
<evidence type="ECO:0000313" key="2">
    <source>
        <dbReference type="Proteomes" id="UP000265520"/>
    </source>
</evidence>
<organism evidence="1 2">
    <name type="scientific">Trifolium medium</name>
    <dbReference type="NCBI Taxonomy" id="97028"/>
    <lineage>
        <taxon>Eukaryota</taxon>
        <taxon>Viridiplantae</taxon>
        <taxon>Streptophyta</taxon>
        <taxon>Embryophyta</taxon>
        <taxon>Tracheophyta</taxon>
        <taxon>Spermatophyta</taxon>
        <taxon>Magnoliopsida</taxon>
        <taxon>eudicotyledons</taxon>
        <taxon>Gunneridae</taxon>
        <taxon>Pentapetalae</taxon>
        <taxon>rosids</taxon>
        <taxon>fabids</taxon>
        <taxon>Fabales</taxon>
        <taxon>Fabaceae</taxon>
        <taxon>Papilionoideae</taxon>
        <taxon>50 kb inversion clade</taxon>
        <taxon>NPAAA clade</taxon>
        <taxon>Hologalegina</taxon>
        <taxon>IRL clade</taxon>
        <taxon>Trifolieae</taxon>
        <taxon>Trifolium</taxon>
    </lineage>
</organism>
<evidence type="ECO:0000313" key="1">
    <source>
        <dbReference type="EMBL" id="MCI19630.1"/>
    </source>
</evidence>
<dbReference type="GO" id="GO:0016301">
    <property type="term" value="F:kinase activity"/>
    <property type="evidence" value="ECO:0007669"/>
    <property type="project" value="UniProtKB-KW"/>
</dbReference>
<keyword evidence="1" id="KW-0418">Kinase</keyword>
<protein>
    <submittedName>
        <fullName evidence="1">Bifunctional fucokinase/fucose pyrophosphorylase-like</fullName>
    </submittedName>
</protein>
<proteinExistence type="predicted"/>
<feature type="non-terminal residue" evidence="1">
    <location>
        <position position="142"/>
    </location>
</feature>
<comment type="caution">
    <text evidence="1">The sequence shown here is derived from an EMBL/GenBank/DDBJ whole genome shotgun (WGS) entry which is preliminary data.</text>
</comment>
<keyword evidence="1" id="KW-0808">Transferase</keyword>
<dbReference type="EMBL" id="LXQA010115777">
    <property type="protein sequence ID" value="MCI19630.1"/>
    <property type="molecule type" value="Genomic_DNA"/>
</dbReference>
<accession>A0A392Q7D5</accession>
<keyword evidence="2" id="KW-1185">Reference proteome</keyword>
<sequence length="142" mass="16458">MSFYVDTVDASLRTTHEWLRKYPSSEEPVIELGRQSKFSYCTYGLLCLHMVAIQNNLNQKFKGQGLPSIVTSDFNQYFIGKVGNEPFQLQRDSMINSIASSPNSNFLRKMIPRGQLLLWKHLQIFRGSVIITKIMLKWRDLP</sequence>
<reference evidence="1 2" key="1">
    <citation type="journal article" date="2018" name="Front. Plant Sci.">
        <title>Red Clover (Trifolium pratense) and Zigzag Clover (T. medium) - A Picture of Genomic Similarities and Differences.</title>
        <authorList>
            <person name="Dluhosova J."/>
            <person name="Istvanek J."/>
            <person name="Nedelnik J."/>
            <person name="Repkova J."/>
        </authorList>
    </citation>
    <scope>NUCLEOTIDE SEQUENCE [LARGE SCALE GENOMIC DNA]</scope>
    <source>
        <strain evidence="2">cv. 10/8</strain>
        <tissue evidence="1">Leaf</tissue>
    </source>
</reference>